<dbReference type="AlphaFoldDB" id="A0A3B6LPS2"/>
<dbReference type="Gene3D" id="2.40.10.120">
    <property type="match status" value="1"/>
</dbReference>
<dbReference type="EnsemblPlants" id="TraesCS5B02G286700.1">
    <property type="protein sequence ID" value="TraesCS5B02G286700.1"/>
    <property type="gene ID" value="TraesCS5B02G286700"/>
</dbReference>
<dbReference type="Proteomes" id="UP000019116">
    <property type="component" value="Chromosome 5B"/>
</dbReference>
<reference evidence="1" key="2">
    <citation type="submission" date="2018-10" db="UniProtKB">
        <authorList>
            <consortium name="EnsemblPlants"/>
        </authorList>
    </citation>
    <scope>IDENTIFICATION</scope>
</reference>
<reference evidence="1" key="1">
    <citation type="submission" date="2018-08" db="EMBL/GenBank/DDBJ databases">
        <authorList>
            <person name="Rossello M."/>
        </authorList>
    </citation>
    <scope>NUCLEOTIDE SEQUENCE [LARGE SCALE GENOMIC DNA]</scope>
    <source>
        <strain evidence="1">cv. Chinese Spring</strain>
    </source>
</reference>
<evidence type="ECO:0000313" key="1">
    <source>
        <dbReference type="EnsemblPlants" id="TraesCS5B02G286700.1"/>
    </source>
</evidence>
<dbReference type="PANTHER" id="PTHR43019:SF30">
    <property type="entry name" value="SERINE PROTEASE"/>
    <property type="match status" value="1"/>
</dbReference>
<evidence type="ECO:0008006" key="3">
    <source>
        <dbReference type="Google" id="ProtNLM"/>
    </source>
</evidence>
<protein>
    <recommendedName>
        <fullName evidence="3">Serine protease</fullName>
    </recommendedName>
</protein>
<dbReference type="Gramene" id="TraesROB_scaffold_112596_01G000200.1">
    <property type="protein sequence ID" value="TraesROB_scaffold_112596_01G000200.1"/>
    <property type="gene ID" value="TraesROB_scaffold_112596_01G000200"/>
</dbReference>
<dbReference type="Pfam" id="PF13365">
    <property type="entry name" value="Trypsin_2"/>
    <property type="match status" value="1"/>
</dbReference>
<sequence>MDHPLPSYWNQIVFGFRDSVVIIGDMQGTGFLIGSKDRRRLILTCCHVVAGSAYKAKLRDEYLVQVCITGYGLCSGQILLADDERDVALIVVTTDCDGLPMIELPNLELSDRVVKKDMELVMLGYIFMPKGVIKEPGTSYGKSKASMYHNSLVGCDILPVSYVSTPGTSGAPVFLVQKGSSPEVIGMHAGRVQGTQYCIPMPVIEESLRQLSTKKGLSIPEMIEKILSAVCRRK</sequence>
<dbReference type="STRING" id="4565.A0A3B6LPS2"/>
<name>A0A3B6LPS2_WHEAT</name>
<dbReference type="InterPro" id="IPR009003">
    <property type="entry name" value="Peptidase_S1_PA"/>
</dbReference>
<organism evidence="1">
    <name type="scientific">Triticum aestivum</name>
    <name type="common">Wheat</name>
    <dbReference type="NCBI Taxonomy" id="4565"/>
    <lineage>
        <taxon>Eukaryota</taxon>
        <taxon>Viridiplantae</taxon>
        <taxon>Streptophyta</taxon>
        <taxon>Embryophyta</taxon>
        <taxon>Tracheophyta</taxon>
        <taxon>Spermatophyta</taxon>
        <taxon>Magnoliopsida</taxon>
        <taxon>Liliopsida</taxon>
        <taxon>Poales</taxon>
        <taxon>Poaceae</taxon>
        <taxon>BOP clade</taxon>
        <taxon>Pooideae</taxon>
        <taxon>Triticodae</taxon>
        <taxon>Triticeae</taxon>
        <taxon>Triticinae</taxon>
        <taxon>Triticum</taxon>
    </lineage>
</organism>
<dbReference type="SUPFAM" id="SSF50494">
    <property type="entry name" value="Trypsin-like serine proteases"/>
    <property type="match status" value="1"/>
</dbReference>
<keyword evidence="2" id="KW-1185">Reference proteome</keyword>
<dbReference type="Gramene" id="TraesCS5B03G0741800.1">
    <property type="protein sequence ID" value="TraesCS5B03G0741800.1.CDS"/>
    <property type="gene ID" value="TraesCS5B03G0741800"/>
</dbReference>
<accession>A0A3B6LPS2</accession>
<proteinExistence type="predicted"/>
<dbReference type="SMR" id="A0A3B6LPS2"/>
<evidence type="ECO:0000313" key="2">
    <source>
        <dbReference type="Proteomes" id="UP000019116"/>
    </source>
</evidence>
<dbReference type="Gramene" id="TraesCS5B02G286700.1">
    <property type="protein sequence ID" value="TraesCS5B02G286700.1"/>
    <property type="gene ID" value="TraesCS5B02G286700"/>
</dbReference>
<dbReference type="PANTHER" id="PTHR43019">
    <property type="entry name" value="SERINE ENDOPROTEASE DEGS"/>
    <property type="match status" value="1"/>
</dbReference>
<dbReference type="Gramene" id="TraesCLE_scaffold_126761_01G000200.1">
    <property type="protein sequence ID" value="TraesCLE_scaffold_126761_01G000200.1"/>
    <property type="gene ID" value="TraesCLE_scaffold_126761_01G000200"/>
</dbReference>
<dbReference type="Gramene" id="TraesWEE_scaffold_129392_01G000200.1">
    <property type="protein sequence ID" value="TraesWEE_scaffold_129392_01G000200.1"/>
    <property type="gene ID" value="TraesWEE_scaffold_129392_01G000200"/>
</dbReference>